<dbReference type="InterPro" id="IPR045085">
    <property type="entry name" value="HLD_clamp_pol_III_gamma_tau"/>
</dbReference>
<dbReference type="SMART" id="SM00382">
    <property type="entry name" value="AAA"/>
    <property type="match status" value="1"/>
</dbReference>
<dbReference type="Pfam" id="PF12169">
    <property type="entry name" value="DNA_pol3_gamma3"/>
    <property type="match status" value="1"/>
</dbReference>
<dbReference type="InterPro" id="IPR008921">
    <property type="entry name" value="DNA_pol3_clamp-load_cplx_C"/>
</dbReference>
<keyword evidence="2 12" id="KW-0808">Transferase</keyword>
<dbReference type="Gene3D" id="1.10.8.60">
    <property type="match status" value="1"/>
</dbReference>
<evidence type="ECO:0000259" key="14">
    <source>
        <dbReference type="SMART" id="SM00382"/>
    </source>
</evidence>
<dbReference type="Proteomes" id="UP000035054">
    <property type="component" value="Unassembled WGS sequence"/>
</dbReference>
<dbReference type="GO" id="GO:0003887">
    <property type="term" value="F:DNA-directed DNA polymerase activity"/>
    <property type="evidence" value="ECO:0007669"/>
    <property type="project" value="UniProtKB-KW"/>
</dbReference>
<evidence type="ECO:0000313" key="16">
    <source>
        <dbReference type="Proteomes" id="UP000035054"/>
    </source>
</evidence>
<accession>A0A6N3XBS2</accession>
<dbReference type="FunFam" id="3.40.50.300:FF:000014">
    <property type="entry name" value="DNA polymerase III subunit gamma/tau"/>
    <property type="match status" value="1"/>
</dbReference>
<evidence type="ECO:0000256" key="11">
    <source>
        <dbReference type="ARBA" id="ARBA00049244"/>
    </source>
</evidence>
<keyword evidence="6 12" id="KW-0547">Nucleotide-binding</keyword>
<evidence type="ECO:0000256" key="10">
    <source>
        <dbReference type="ARBA" id="ARBA00023054"/>
    </source>
</evidence>
<feature type="region of interest" description="Disordered" evidence="13">
    <location>
        <begin position="513"/>
        <end position="623"/>
    </location>
</feature>
<dbReference type="FunFam" id="1.10.8.60:FF:000013">
    <property type="entry name" value="DNA polymerase III subunit gamma/tau"/>
    <property type="match status" value="1"/>
</dbReference>
<keyword evidence="5" id="KW-0479">Metal-binding</keyword>
<dbReference type="PANTHER" id="PTHR11669">
    <property type="entry name" value="REPLICATION FACTOR C / DNA POLYMERASE III GAMMA-TAU SUBUNIT"/>
    <property type="match status" value="1"/>
</dbReference>
<feature type="domain" description="AAA+ ATPase" evidence="14">
    <location>
        <begin position="37"/>
        <end position="181"/>
    </location>
</feature>
<dbReference type="AlphaFoldDB" id="A0A6N3XBS2"/>
<evidence type="ECO:0000256" key="1">
    <source>
        <dbReference type="ARBA" id="ARBA00006360"/>
    </source>
</evidence>
<feature type="compositionally biased region" description="Low complexity" evidence="13">
    <location>
        <begin position="408"/>
        <end position="420"/>
    </location>
</feature>
<evidence type="ECO:0000256" key="13">
    <source>
        <dbReference type="SAM" id="MobiDB-lite"/>
    </source>
</evidence>
<keyword evidence="7" id="KW-0862">Zinc</keyword>
<dbReference type="GO" id="GO:0046872">
    <property type="term" value="F:metal ion binding"/>
    <property type="evidence" value="ECO:0007669"/>
    <property type="project" value="UniProtKB-KW"/>
</dbReference>
<dbReference type="Pfam" id="PF22608">
    <property type="entry name" value="DNAX_ATPase_lid"/>
    <property type="match status" value="1"/>
</dbReference>
<sequence length="623" mass="66996">MAYEPLHHRYRPQRFDQLVGQAPIVRTLSNAIRLQRIAPAYLFTGPRGTGKTSSARILARSLNCTSSTEPTVEPCGLCAACVAITAGNALDVIEIDAASNTGVDNIRELIERARFAPVQLRWKVYVVDECHMLSTAAFNALLKTLEEPPPRVVFVLATTDPQRVLPTIVSRCQRFDFCRIPLAELVQHLNWISQQEQIAIAPDALRLVAQFAQGGLRDAESLLDQLSLLSPPIEAAAVWELMGAVPEQKALELGTALVNGEPLSLLALIRQLFDRGYEPNAILQALTTLLRDLLVAVLASDRQGLTTISPASWEKATSLAQQFGRDSLLSALRALKGAEAQLRHSSQPRLALEVLLAGLLAEARPATAPGPVQAPSSTTDRTDVRQHGLPAPRPAQAPTPAYQPPSAPQHSQASAQASASVVTTPVRPPADPSSAEDAGNEAAELDKLWQTILAQLQLPSTQAMLQQQGKVVSWDGSQVVVQVNQTWLEMAKARRTLLEQAVAATLGKTAHLVLTGAQPGQNDRRQRPVSGPEPSPKTFQRRMVQSPSQPAQPPIRSQAPVKPQTRPRPPGSSPLKQSHNNPQEPSPPPEVPPGPSGPSLDATAKNLANFFNGEVVDSGNDAP</sequence>
<evidence type="ECO:0000256" key="3">
    <source>
        <dbReference type="ARBA" id="ARBA00022695"/>
    </source>
</evidence>
<dbReference type="Pfam" id="PF23007">
    <property type="entry name" value="DnaA_N-like_STI"/>
    <property type="match status" value="1"/>
</dbReference>
<feature type="region of interest" description="Disordered" evidence="13">
    <location>
        <begin position="366"/>
        <end position="440"/>
    </location>
</feature>
<organism evidence="15 16">
    <name type="scientific">Candidatus Synechococcus spongiarum 142</name>
    <dbReference type="NCBI Taxonomy" id="1608213"/>
    <lineage>
        <taxon>Bacteria</taxon>
        <taxon>Bacillati</taxon>
        <taxon>Cyanobacteriota</taxon>
        <taxon>Cyanophyceae</taxon>
        <taxon>Synechococcales</taxon>
        <taxon>Synechococcaceae</taxon>
        <taxon>Synechococcus</taxon>
    </lineage>
</organism>
<keyword evidence="9 12" id="KW-0239">DNA-directed DNA polymerase</keyword>
<dbReference type="GO" id="GO:0009360">
    <property type="term" value="C:DNA polymerase III complex"/>
    <property type="evidence" value="ECO:0007669"/>
    <property type="project" value="InterPro"/>
</dbReference>
<evidence type="ECO:0000256" key="4">
    <source>
        <dbReference type="ARBA" id="ARBA00022705"/>
    </source>
</evidence>
<dbReference type="NCBIfam" id="TIGR02397">
    <property type="entry name" value="dnaX_nterm"/>
    <property type="match status" value="1"/>
</dbReference>
<dbReference type="Pfam" id="PF13177">
    <property type="entry name" value="DNA_pol3_delta2"/>
    <property type="match status" value="1"/>
</dbReference>
<dbReference type="CDD" id="cd00009">
    <property type="entry name" value="AAA"/>
    <property type="match status" value="1"/>
</dbReference>
<gene>
    <name evidence="12" type="primary">dnaX</name>
    <name evidence="15" type="ORF">TH68_07135</name>
</gene>
<dbReference type="InterPro" id="IPR003593">
    <property type="entry name" value="AAA+_ATPase"/>
</dbReference>
<comment type="function">
    <text evidence="12">DNA polymerase III is a complex, multichain enzyme responsible for most of the replicative synthesis in bacteria. This DNA polymerase also exhibits 3' to 5' exonuclease activity.</text>
</comment>
<dbReference type="NCBIfam" id="NF011510">
    <property type="entry name" value="PRK14948.1"/>
    <property type="match status" value="1"/>
</dbReference>
<comment type="caution">
    <text evidence="15">The sequence shown here is derived from an EMBL/GenBank/DDBJ whole genome shotgun (WGS) entry which is preliminary data.</text>
</comment>
<evidence type="ECO:0000256" key="2">
    <source>
        <dbReference type="ARBA" id="ARBA00022679"/>
    </source>
</evidence>
<proteinExistence type="inferred from homology"/>
<dbReference type="GO" id="GO:0003677">
    <property type="term" value="F:DNA binding"/>
    <property type="evidence" value="ECO:0007669"/>
    <property type="project" value="InterPro"/>
</dbReference>
<evidence type="ECO:0000256" key="6">
    <source>
        <dbReference type="ARBA" id="ARBA00022741"/>
    </source>
</evidence>
<comment type="similarity">
    <text evidence="1 12">Belongs to the DnaX/STICHEL family.</text>
</comment>
<dbReference type="InterPro" id="IPR022754">
    <property type="entry name" value="DNA_pol_III_gamma-3"/>
</dbReference>
<feature type="compositionally biased region" description="Pro residues" evidence="13">
    <location>
        <begin position="391"/>
        <end position="407"/>
    </location>
</feature>
<dbReference type="EC" id="2.7.7.7" evidence="12"/>
<dbReference type="NCBIfam" id="NF004046">
    <property type="entry name" value="PRK05563.1"/>
    <property type="match status" value="1"/>
</dbReference>
<dbReference type="SUPFAM" id="SSF48019">
    <property type="entry name" value="post-AAA+ oligomerization domain-like"/>
    <property type="match status" value="1"/>
</dbReference>
<dbReference type="GO" id="GO:0005524">
    <property type="term" value="F:ATP binding"/>
    <property type="evidence" value="ECO:0007669"/>
    <property type="project" value="UniProtKB-KW"/>
</dbReference>
<dbReference type="SUPFAM" id="SSF52540">
    <property type="entry name" value="P-loop containing nucleoside triphosphate hydrolases"/>
    <property type="match status" value="1"/>
</dbReference>
<name>A0A6N3XBS2_9SYNE</name>
<keyword evidence="10" id="KW-0175">Coiled coil</keyword>
<evidence type="ECO:0000313" key="15">
    <source>
        <dbReference type="EMBL" id="KKZ13065.1"/>
    </source>
</evidence>
<reference evidence="15 16" key="1">
    <citation type="submission" date="2015-01" db="EMBL/GenBank/DDBJ databases">
        <title>Lifestyle Evolution in Cyanobacterial Symbionts of Sponges.</title>
        <authorList>
            <person name="Burgsdorf I."/>
            <person name="Slaby B.M."/>
            <person name="Handley K.M."/>
            <person name="Haber M."/>
            <person name="Blom J."/>
            <person name="Marshall C.W."/>
            <person name="Gilbert J.A."/>
            <person name="Hentschel U."/>
            <person name="Steindler L."/>
        </authorList>
    </citation>
    <scope>NUCLEOTIDE SEQUENCE [LARGE SCALE GENOMIC DNA]</scope>
    <source>
        <strain evidence="15">142</strain>
    </source>
</reference>
<dbReference type="InterPro" id="IPR050238">
    <property type="entry name" value="DNA_Rep/Repair_Clamp_Loader"/>
</dbReference>
<keyword evidence="8 12" id="KW-0067">ATP-binding</keyword>
<comment type="catalytic activity">
    <reaction evidence="11 12">
        <text>DNA(n) + a 2'-deoxyribonucleoside 5'-triphosphate = DNA(n+1) + diphosphate</text>
        <dbReference type="Rhea" id="RHEA:22508"/>
        <dbReference type="Rhea" id="RHEA-COMP:17339"/>
        <dbReference type="Rhea" id="RHEA-COMP:17340"/>
        <dbReference type="ChEBI" id="CHEBI:33019"/>
        <dbReference type="ChEBI" id="CHEBI:61560"/>
        <dbReference type="ChEBI" id="CHEBI:173112"/>
        <dbReference type="EC" id="2.7.7.7"/>
    </reaction>
</comment>
<evidence type="ECO:0000256" key="12">
    <source>
        <dbReference type="RuleBase" id="RU364063"/>
    </source>
</evidence>
<dbReference type="Gene3D" id="1.20.272.10">
    <property type="match status" value="1"/>
</dbReference>
<dbReference type="Gene3D" id="3.40.50.300">
    <property type="entry name" value="P-loop containing nucleotide triphosphate hydrolases"/>
    <property type="match status" value="1"/>
</dbReference>
<comment type="subunit">
    <text evidence="12">DNA polymerase III contains a core (composed of alpha, epsilon and theta chains) that associates with a tau subunit. This core dimerizes to form the POLIII' complex. PolIII' associates with the gamma complex (composed of gamma, delta, delta', psi and chi chains) and with the beta chain to form the complete DNA polymerase III complex.</text>
</comment>
<dbReference type="InterPro" id="IPR027417">
    <property type="entry name" value="P-loop_NTPase"/>
</dbReference>
<dbReference type="GO" id="GO:0006261">
    <property type="term" value="P:DNA-templated DNA replication"/>
    <property type="evidence" value="ECO:0007669"/>
    <property type="project" value="TreeGrafter"/>
</dbReference>
<keyword evidence="3 12" id="KW-0548">Nucleotidyltransferase</keyword>
<evidence type="ECO:0000256" key="7">
    <source>
        <dbReference type="ARBA" id="ARBA00022833"/>
    </source>
</evidence>
<dbReference type="InterPro" id="IPR054506">
    <property type="entry name" value="DnaA_N-like_STI"/>
</dbReference>
<keyword evidence="4 12" id="KW-0235">DNA replication</keyword>
<evidence type="ECO:0000256" key="8">
    <source>
        <dbReference type="ARBA" id="ARBA00022840"/>
    </source>
</evidence>
<evidence type="ECO:0000256" key="9">
    <source>
        <dbReference type="ARBA" id="ARBA00022932"/>
    </source>
</evidence>
<dbReference type="PANTHER" id="PTHR11669:SF0">
    <property type="entry name" value="PROTEIN STICHEL-LIKE 2"/>
    <property type="match status" value="1"/>
</dbReference>
<protein>
    <recommendedName>
        <fullName evidence="12">DNA polymerase III subunit gamma/tau</fullName>
        <ecNumber evidence="12">2.7.7.7</ecNumber>
    </recommendedName>
</protein>
<dbReference type="EMBL" id="JXUO01000234">
    <property type="protein sequence ID" value="KKZ13065.1"/>
    <property type="molecule type" value="Genomic_DNA"/>
</dbReference>
<dbReference type="InterPro" id="IPR012763">
    <property type="entry name" value="DNA_pol_III_sug/sutau_N"/>
</dbReference>
<feature type="compositionally biased region" description="Pro residues" evidence="13">
    <location>
        <begin position="584"/>
        <end position="596"/>
    </location>
</feature>
<evidence type="ECO:0000256" key="5">
    <source>
        <dbReference type="ARBA" id="ARBA00022723"/>
    </source>
</evidence>